<proteinExistence type="predicted"/>
<dbReference type="GO" id="GO:0016763">
    <property type="term" value="F:pentosyltransferase activity"/>
    <property type="evidence" value="ECO:0007669"/>
    <property type="project" value="TreeGrafter"/>
</dbReference>
<evidence type="ECO:0000256" key="1">
    <source>
        <dbReference type="ARBA" id="ARBA00004651"/>
    </source>
</evidence>
<evidence type="ECO:0000256" key="5">
    <source>
        <dbReference type="ARBA" id="ARBA00022692"/>
    </source>
</evidence>
<feature type="transmembrane region" description="Helical" evidence="8">
    <location>
        <begin position="251"/>
        <end position="268"/>
    </location>
</feature>
<dbReference type="GO" id="GO:0009103">
    <property type="term" value="P:lipopolysaccharide biosynthetic process"/>
    <property type="evidence" value="ECO:0007669"/>
    <property type="project" value="UniProtKB-ARBA"/>
</dbReference>
<evidence type="ECO:0000256" key="7">
    <source>
        <dbReference type="ARBA" id="ARBA00023136"/>
    </source>
</evidence>
<keyword evidence="4 10" id="KW-0808">Transferase</keyword>
<keyword evidence="2" id="KW-1003">Cell membrane</keyword>
<feature type="transmembrane region" description="Helical" evidence="8">
    <location>
        <begin position="304"/>
        <end position="323"/>
    </location>
</feature>
<feature type="transmembrane region" description="Helical" evidence="8">
    <location>
        <begin position="195"/>
        <end position="215"/>
    </location>
</feature>
<dbReference type="EMBL" id="VLLI01000010">
    <property type="protein sequence ID" value="TWI97546.1"/>
    <property type="molecule type" value="Genomic_DNA"/>
</dbReference>
<dbReference type="RefSeq" id="WP_170227777.1">
    <property type="nucleotide sequence ID" value="NZ_VLLI01000010.1"/>
</dbReference>
<dbReference type="InterPro" id="IPR050297">
    <property type="entry name" value="LipidA_mod_glycosyltrf_83"/>
</dbReference>
<keyword evidence="3 10" id="KW-0328">Glycosyltransferase</keyword>
<keyword evidence="5 8" id="KW-0812">Transmembrane</keyword>
<sequence length="520" mass="58606">MSYQRKVFLLIIVSSILKLLFSTTTELGADEVYYWTFASKLQWNYFDHPPLVAWLIRLTTGNLLFHNELSVRLGAIICSAICTWVIFKLGTLINNLQTGWFAALLYTSSIYCSITAGTNILPDGPEMIFWLIGILLLIKISRLTDDMPKASLLWCLFGLTAGLCMMSKAHGVFLWLGALLYVLFINRDWLKRSGIYLGAIISLIIVSPVIIWNFQNDFITYKFHSDRVNPLGGGLNLLGFIKAVFSQAASNNPINFVLIVISLITIFKGKMPIAKKEVRILLFCSMPLIAFVLFISLFKETHPYWSGPGYSSLLIFPAVKLAANAKSKEQLIPGIIKWTLSYLFIVALLQIGMINHFPGTISLQKQGPKTGVGDITLDSYGWREAGNSFDSLYKSDVAKYIMPANAPIVITNWDTGAAIEFNIAYKTKQEVIGIGDVLDLHQYYWTNKYKNQLKAGESAYFIVPSDGFNYRTSAKVNACFKKYDEPFVIAQYRSGLVCRFITVFRMRGYLNKPLLSKTLR</sequence>
<feature type="transmembrane region" description="Helical" evidence="8">
    <location>
        <begin position="69"/>
        <end position="87"/>
    </location>
</feature>
<dbReference type="PANTHER" id="PTHR33908">
    <property type="entry name" value="MANNOSYLTRANSFERASE YKCB-RELATED"/>
    <property type="match status" value="1"/>
</dbReference>
<feature type="transmembrane region" description="Helical" evidence="8">
    <location>
        <begin position="156"/>
        <end position="183"/>
    </location>
</feature>
<keyword evidence="7 8" id="KW-0472">Membrane</keyword>
<dbReference type="Pfam" id="PF13231">
    <property type="entry name" value="PMT_2"/>
    <property type="match status" value="1"/>
</dbReference>
<gene>
    <name evidence="10" type="ORF">JN11_03366</name>
</gene>
<evidence type="ECO:0000256" key="2">
    <source>
        <dbReference type="ARBA" id="ARBA00022475"/>
    </source>
</evidence>
<accession>A0A562TWS7</accession>
<name>A0A562TWS7_9SPHI</name>
<protein>
    <submittedName>
        <fullName evidence="10">Dolichyl-phosphate-mannose-protein mannosyltransferase</fullName>
    </submittedName>
</protein>
<evidence type="ECO:0000256" key="8">
    <source>
        <dbReference type="SAM" id="Phobius"/>
    </source>
</evidence>
<evidence type="ECO:0000256" key="6">
    <source>
        <dbReference type="ARBA" id="ARBA00022989"/>
    </source>
</evidence>
<feature type="transmembrane region" description="Helical" evidence="8">
    <location>
        <begin position="335"/>
        <end position="354"/>
    </location>
</feature>
<comment type="caution">
    <text evidence="10">The sequence shown here is derived from an EMBL/GenBank/DDBJ whole genome shotgun (WGS) entry which is preliminary data.</text>
</comment>
<evidence type="ECO:0000256" key="4">
    <source>
        <dbReference type="ARBA" id="ARBA00022679"/>
    </source>
</evidence>
<evidence type="ECO:0000313" key="11">
    <source>
        <dbReference type="Proteomes" id="UP000317010"/>
    </source>
</evidence>
<organism evidence="10 11">
    <name type="scientific">Mucilaginibacter frigoritolerans</name>
    <dbReference type="NCBI Taxonomy" id="652788"/>
    <lineage>
        <taxon>Bacteria</taxon>
        <taxon>Pseudomonadati</taxon>
        <taxon>Bacteroidota</taxon>
        <taxon>Sphingobacteriia</taxon>
        <taxon>Sphingobacteriales</taxon>
        <taxon>Sphingobacteriaceae</taxon>
        <taxon>Mucilaginibacter</taxon>
    </lineage>
</organism>
<dbReference type="GO" id="GO:0005886">
    <property type="term" value="C:plasma membrane"/>
    <property type="evidence" value="ECO:0007669"/>
    <property type="project" value="UniProtKB-SubCell"/>
</dbReference>
<reference evidence="10 11" key="1">
    <citation type="submission" date="2019-07" db="EMBL/GenBank/DDBJ databases">
        <title>Genomic Encyclopedia of Archaeal and Bacterial Type Strains, Phase II (KMG-II): from individual species to whole genera.</title>
        <authorList>
            <person name="Goeker M."/>
        </authorList>
    </citation>
    <scope>NUCLEOTIDE SEQUENCE [LARGE SCALE GENOMIC DNA]</scope>
    <source>
        <strain evidence="10 11">ATCC BAA-1854</strain>
    </source>
</reference>
<dbReference type="Proteomes" id="UP000317010">
    <property type="component" value="Unassembled WGS sequence"/>
</dbReference>
<evidence type="ECO:0000256" key="3">
    <source>
        <dbReference type="ARBA" id="ARBA00022676"/>
    </source>
</evidence>
<dbReference type="PANTHER" id="PTHR33908:SF11">
    <property type="entry name" value="MEMBRANE PROTEIN"/>
    <property type="match status" value="1"/>
</dbReference>
<feature type="domain" description="Glycosyltransferase RgtA/B/C/D-like" evidence="9">
    <location>
        <begin position="47"/>
        <end position="212"/>
    </location>
</feature>
<keyword evidence="11" id="KW-1185">Reference proteome</keyword>
<feature type="transmembrane region" description="Helical" evidence="8">
    <location>
        <begin position="280"/>
        <end position="298"/>
    </location>
</feature>
<evidence type="ECO:0000259" key="9">
    <source>
        <dbReference type="Pfam" id="PF13231"/>
    </source>
</evidence>
<feature type="transmembrane region" description="Helical" evidence="8">
    <location>
        <begin position="127"/>
        <end position="144"/>
    </location>
</feature>
<feature type="transmembrane region" description="Helical" evidence="8">
    <location>
        <begin position="99"/>
        <end position="121"/>
    </location>
</feature>
<evidence type="ECO:0000313" key="10">
    <source>
        <dbReference type="EMBL" id="TWI97546.1"/>
    </source>
</evidence>
<keyword evidence="6 8" id="KW-1133">Transmembrane helix</keyword>
<dbReference type="InterPro" id="IPR038731">
    <property type="entry name" value="RgtA/B/C-like"/>
</dbReference>
<dbReference type="AlphaFoldDB" id="A0A562TWS7"/>
<comment type="subcellular location">
    <subcellularLocation>
        <location evidence="1">Cell membrane</location>
        <topology evidence="1">Multi-pass membrane protein</topology>
    </subcellularLocation>
</comment>